<dbReference type="InterPro" id="IPR012792">
    <property type="entry name" value="3-oxoacid_CoA-transf_A"/>
</dbReference>
<name>A0A1G8YMH1_9FIRM</name>
<dbReference type="Gene3D" id="3.40.1080.10">
    <property type="entry name" value="Glutaconate Coenzyme A-transferase"/>
    <property type="match status" value="1"/>
</dbReference>
<dbReference type="RefSeq" id="WP_090550039.1">
    <property type="nucleotide sequence ID" value="NZ_FNFP01000001.1"/>
</dbReference>
<keyword evidence="3" id="KW-1185">Reference proteome</keyword>
<accession>A0A1G8YMH1</accession>
<dbReference type="Pfam" id="PF01144">
    <property type="entry name" value="CoA_trans"/>
    <property type="match status" value="1"/>
</dbReference>
<reference evidence="2 3" key="1">
    <citation type="submission" date="2016-10" db="EMBL/GenBank/DDBJ databases">
        <authorList>
            <person name="de Groot N.N."/>
        </authorList>
    </citation>
    <scope>NUCLEOTIDE SEQUENCE [LARGE SCALE GENOMIC DNA]</scope>
    <source>
        <strain evidence="2 3">DSM 18346</strain>
    </source>
</reference>
<evidence type="ECO:0000313" key="2">
    <source>
        <dbReference type="EMBL" id="SDK03926.1"/>
    </source>
</evidence>
<dbReference type="InterPro" id="IPR004165">
    <property type="entry name" value="CoA_trans_fam_I"/>
</dbReference>
<dbReference type="OrthoDB" id="9777193at2"/>
<evidence type="ECO:0000313" key="3">
    <source>
        <dbReference type="Proteomes" id="UP000198718"/>
    </source>
</evidence>
<dbReference type="InterPro" id="IPR037171">
    <property type="entry name" value="NagB/RpiA_transferase-like"/>
</dbReference>
<protein>
    <submittedName>
        <fullName evidence="2">Butyryl-CoA:acetoacetate CoA-transferase alpha subunit</fullName>
    </submittedName>
</protein>
<evidence type="ECO:0000256" key="1">
    <source>
        <dbReference type="ARBA" id="ARBA00022679"/>
    </source>
</evidence>
<dbReference type="GO" id="GO:0008410">
    <property type="term" value="F:CoA-transferase activity"/>
    <property type="evidence" value="ECO:0007669"/>
    <property type="project" value="InterPro"/>
</dbReference>
<organism evidence="2 3">
    <name type="scientific">Natronincola ferrireducens</name>
    <dbReference type="NCBI Taxonomy" id="393762"/>
    <lineage>
        <taxon>Bacteria</taxon>
        <taxon>Bacillati</taxon>
        <taxon>Bacillota</taxon>
        <taxon>Clostridia</taxon>
        <taxon>Peptostreptococcales</taxon>
        <taxon>Natronincolaceae</taxon>
        <taxon>Natronincola</taxon>
    </lineage>
</organism>
<dbReference type="STRING" id="393762.SAMN05660472_00586"/>
<dbReference type="NCBIfam" id="NF007394">
    <property type="entry name" value="PRK09920.1"/>
    <property type="match status" value="1"/>
</dbReference>
<dbReference type="PANTHER" id="PTHR13707:SF60">
    <property type="entry name" value="ACETATE COA-TRANSFERASE SUBUNIT ALPHA"/>
    <property type="match status" value="1"/>
</dbReference>
<sequence>MSKIVELEKALEHIKDGMTVMIAGFMGIGTPETLVDGLIEKGVKDLFVICTDTARPETGIGKLIVNDRVKKLIASHIGTNPVTGQKMNAGEIDVTLVPQGTLAERIRAGGGGLGGFLTPTGIGTVVEEGKEKITVDGKEYLLELPLKADVALILGSKVDKTGNVWYRGAARNFNPLMATAADLVIVEAEEIVEVGEINPNDIVTSGIFVDYIVKGEK</sequence>
<dbReference type="Proteomes" id="UP000198718">
    <property type="component" value="Unassembled WGS sequence"/>
</dbReference>
<proteinExistence type="predicted"/>
<dbReference type="PANTHER" id="PTHR13707">
    <property type="entry name" value="KETOACID-COENZYME A TRANSFERASE"/>
    <property type="match status" value="1"/>
</dbReference>
<keyword evidence="1 2" id="KW-0808">Transferase</keyword>
<dbReference type="SUPFAM" id="SSF100950">
    <property type="entry name" value="NagB/RpiA/CoA transferase-like"/>
    <property type="match status" value="1"/>
</dbReference>
<gene>
    <name evidence="2" type="ORF">SAMN05660472_00586</name>
</gene>
<dbReference type="SMART" id="SM00882">
    <property type="entry name" value="CoA_trans"/>
    <property type="match status" value="1"/>
</dbReference>
<dbReference type="NCBIfam" id="TIGR02429">
    <property type="entry name" value="pcaI_scoA_fam"/>
    <property type="match status" value="1"/>
</dbReference>
<dbReference type="EMBL" id="FNFP01000001">
    <property type="protein sequence ID" value="SDK03926.1"/>
    <property type="molecule type" value="Genomic_DNA"/>
</dbReference>
<dbReference type="AlphaFoldDB" id="A0A1G8YMH1"/>